<reference evidence="5 6" key="1">
    <citation type="submission" date="2021-05" db="EMBL/GenBank/DDBJ databases">
        <title>Genome Assembly of Synthetic Allotetraploid Brassica napus Reveals Homoeologous Exchanges between Subgenomes.</title>
        <authorList>
            <person name="Davis J.T."/>
        </authorList>
    </citation>
    <scope>NUCLEOTIDE SEQUENCE [LARGE SCALE GENOMIC DNA]</scope>
    <source>
        <strain evidence="6">cv. Da-Ae</strain>
        <tissue evidence="5">Seedling</tissue>
    </source>
</reference>
<dbReference type="PANTHER" id="PTHR11680">
    <property type="entry name" value="SERINE HYDROXYMETHYLTRANSFERASE"/>
    <property type="match status" value="1"/>
</dbReference>
<organism evidence="5 6">
    <name type="scientific">Brassica napus</name>
    <name type="common">Rape</name>
    <dbReference type="NCBI Taxonomy" id="3708"/>
    <lineage>
        <taxon>Eukaryota</taxon>
        <taxon>Viridiplantae</taxon>
        <taxon>Streptophyta</taxon>
        <taxon>Embryophyta</taxon>
        <taxon>Tracheophyta</taxon>
        <taxon>Spermatophyta</taxon>
        <taxon>Magnoliopsida</taxon>
        <taxon>eudicotyledons</taxon>
        <taxon>Gunneridae</taxon>
        <taxon>Pentapetalae</taxon>
        <taxon>rosids</taxon>
        <taxon>malvids</taxon>
        <taxon>Brassicales</taxon>
        <taxon>Brassicaceae</taxon>
        <taxon>Brassiceae</taxon>
        <taxon>Brassica</taxon>
    </lineage>
</organism>
<sequence length="219" mass="24380">MKSPVSDYGGTRCVPGFAKGWKPRVQCGTWFERRAVIFKTPESIFPSADRSSKIVNVIGAISTLLFFPSLQGGPHNIHIAALAIALKQVAIQENKAYIEQIKKNSQVLTSALLRRKCRLVTGGTDNHLLLWDLTPLGTAHASMQYDMHASSFQRDITTSQQGAKTNGAPEYCTRELYTISFVVWDPDCTDNGQERWVTQDEAYSAVKENMARSNQVKRA</sequence>
<dbReference type="InterPro" id="IPR049943">
    <property type="entry name" value="Ser_HO-MeTrfase-like"/>
</dbReference>
<dbReference type="InterPro" id="IPR015424">
    <property type="entry name" value="PyrdxlP-dep_Trfase"/>
</dbReference>
<gene>
    <name evidence="5" type="ORF">HID58_028771</name>
</gene>
<keyword evidence="6" id="KW-1185">Reference proteome</keyword>
<dbReference type="SUPFAM" id="SSF53383">
    <property type="entry name" value="PLP-dependent transferases"/>
    <property type="match status" value="1"/>
</dbReference>
<dbReference type="Gene3D" id="3.40.640.10">
    <property type="entry name" value="Type I PLP-dependent aspartate aminotransferase-like (Major domain)"/>
    <property type="match status" value="1"/>
</dbReference>
<dbReference type="InterPro" id="IPR015421">
    <property type="entry name" value="PyrdxlP-dep_Trfase_major"/>
</dbReference>
<comment type="cofactor">
    <cofactor evidence="2">
        <name>pyridoxal 5'-phosphate</name>
        <dbReference type="ChEBI" id="CHEBI:597326"/>
    </cofactor>
</comment>
<dbReference type="Proteomes" id="UP000824890">
    <property type="component" value="Unassembled WGS sequence"/>
</dbReference>
<evidence type="ECO:0000313" key="5">
    <source>
        <dbReference type="EMBL" id="KAH0914325.1"/>
    </source>
</evidence>
<evidence type="ECO:0000256" key="2">
    <source>
        <dbReference type="ARBA" id="ARBA00001933"/>
    </source>
</evidence>
<evidence type="ECO:0000259" key="4">
    <source>
        <dbReference type="Pfam" id="PF00464"/>
    </source>
</evidence>
<feature type="domain" description="Serine hydroxymethyltransferase-like" evidence="4">
    <location>
        <begin position="66"/>
        <end position="142"/>
    </location>
</feature>
<accession>A0ABQ8CBA4</accession>
<dbReference type="Pfam" id="PF00464">
    <property type="entry name" value="SHMT"/>
    <property type="match status" value="1"/>
</dbReference>
<protein>
    <recommendedName>
        <fullName evidence="4">Serine hydroxymethyltransferase-like domain-containing protein</fullName>
    </recommendedName>
</protein>
<evidence type="ECO:0000313" key="6">
    <source>
        <dbReference type="Proteomes" id="UP000824890"/>
    </source>
</evidence>
<dbReference type="InterPro" id="IPR015422">
    <property type="entry name" value="PyrdxlP-dep_Trfase_small"/>
</dbReference>
<comment type="catalytic activity">
    <reaction evidence="1">
        <text>(6R)-5,10-methylene-5,6,7,8-tetrahydrofolate + glycine + H2O = (6S)-5,6,7,8-tetrahydrofolate + L-serine</text>
        <dbReference type="Rhea" id="RHEA:15481"/>
        <dbReference type="ChEBI" id="CHEBI:15377"/>
        <dbReference type="ChEBI" id="CHEBI:15636"/>
        <dbReference type="ChEBI" id="CHEBI:33384"/>
        <dbReference type="ChEBI" id="CHEBI:57305"/>
        <dbReference type="ChEBI" id="CHEBI:57453"/>
        <dbReference type="EC" id="2.1.2.1"/>
    </reaction>
</comment>
<dbReference type="EMBL" id="JAGKQM010000008">
    <property type="protein sequence ID" value="KAH0914325.1"/>
    <property type="molecule type" value="Genomic_DNA"/>
</dbReference>
<proteinExistence type="predicted"/>
<evidence type="ECO:0000256" key="3">
    <source>
        <dbReference type="ARBA" id="ARBA00022898"/>
    </source>
</evidence>
<dbReference type="InterPro" id="IPR039429">
    <property type="entry name" value="SHMT-like_dom"/>
</dbReference>
<evidence type="ECO:0000256" key="1">
    <source>
        <dbReference type="ARBA" id="ARBA00001528"/>
    </source>
</evidence>
<keyword evidence="3" id="KW-0663">Pyridoxal phosphate</keyword>
<dbReference type="Gene3D" id="3.90.1150.10">
    <property type="entry name" value="Aspartate Aminotransferase, domain 1"/>
    <property type="match status" value="1"/>
</dbReference>
<dbReference type="PANTHER" id="PTHR11680:SF7">
    <property type="entry name" value="SERINE HYDROXYMETHYLTRANSFERASE 7"/>
    <property type="match status" value="1"/>
</dbReference>
<comment type="caution">
    <text evidence="5">The sequence shown here is derived from an EMBL/GenBank/DDBJ whole genome shotgun (WGS) entry which is preliminary data.</text>
</comment>
<name>A0ABQ8CBA4_BRANA</name>